<keyword evidence="5" id="KW-1185">Reference proteome</keyword>
<evidence type="ECO:0000259" key="3">
    <source>
        <dbReference type="Pfam" id="PF22664"/>
    </source>
</evidence>
<dbReference type="InterPro" id="IPR023213">
    <property type="entry name" value="CAT-like_dom_sf"/>
</dbReference>
<dbReference type="Pfam" id="PF22664">
    <property type="entry name" value="TRI-like_N"/>
    <property type="match status" value="1"/>
</dbReference>
<dbReference type="RefSeq" id="XP_001225248.1">
    <property type="nucleotide sequence ID" value="XM_001225247.1"/>
</dbReference>
<dbReference type="OrthoDB" id="1862401at2759"/>
<name>Q2GWR2_CHAGB</name>
<dbReference type="OMA" id="CALIWRC"/>
<gene>
    <name evidence="4" type="ORF">CHGG_07592</name>
</gene>
<protein>
    <recommendedName>
        <fullName evidence="3">Trichothecene 3-O-acetyltransferase-like N-terminal domain-containing protein</fullName>
    </recommendedName>
</protein>
<dbReference type="EMBL" id="CH408033">
    <property type="protein sequence ID" value="EAQ86339.1"/>
    <property type="molecule type" value="Genomic_DNA"/>
</dbReference>
<dbReference type="eggNOG" id="ENOG502T2V6">
    <property type="taxonomic scope" value="Eukaryota"/>
</dbReference>
<feature type="compositionally biased region" description="Low complexity" evidence="2">
    <location>
        <begin position="341"/>
        <end position="358"/>
    </location>
</feature>
<dbReference type="VEuPathDB" id="FungiDB:CHGG_07592"/>
<dbReference type="InterPro" id="IPR050317">
    <property type="entry name" value="Plant_Fungal_Acyltransferase"/>
</dbReference>
<sequence>MAERGSGSYPHAQAGMTQSVKTLIIGLTPLHGLDRPGLTTGAMASSTPQTALLSPLDQCMPRIYTTLFLVFETPDPATAVENLRAGLKRLNKHLPYLKGRVFAADGGRAALRWSPKDVDVELQEMPTDGVVLLGLSFEKIRTERAPLHYFPPTISPLSRFASLNSDSGAAVFAATYGLVDGGMILGLSVEHNVMDGTGVVELIRFWAACTRSDITDAATTPTPDPNEPIYRTTLLRRATGLDVTEAQRQTPPTFNDLLARHPEFRLPSTTTPTTTPSTSLPSPLGISKIFTISLTKLEATKTTLQSPHPNTTPPPTTNSILCATLWSCITRVRTARRRKTNTTTTTTPSSSAATPAAAGPEEEVKAGHSQLGFAINGRARLGVSSGLADPQRPFLGNVNLYGLAGMGVDVLGRATAATASTGTTGTAAAVAEDGERVEALARVVQAIGEAVGRVRGGFVGEVLELVERVPEGGGGGGFFLLPGWDAFHGMDVTVTSWANMGVYGVDFGKGVGKPCFMRVPRAETDGFVIVLPRRRGEVVKEEGIEVVVAMHPEDMAALEGDAVWRSYLLPDSG</sequence>
<dbReference type="InParanoid" id="Q2GWR2"/>
<dbReference type="STRING" id="306901.Q2GWR2"/>
<reference evidence="5" key="1">
    <citation type="journal article" date="2015" name="Genome Announc.">
        <title>Draft genome sequence of the cellulolytic fungus Chaetomium globosum.</title>
        <authorList>
            <person name="Cuomo C.A."/>
            <person name="Untereiner W.A."/>
            <person name="Ma L.-J."/>
            <person name="Grabherr M."/>
            <person name="Birren B.W."/>
        </authorList>
    </citation>
    <scope>NUCLEOTIDE SEQUENCE [LARGE SCALE GENOMIC DNA]</scope>
    <source>
        <strain evidence="5">ATCC 6205 / CBS 148.51 / DSM 1962 / NBRC 6347 / NRRL 1970</strain>
    </source>
</reference>
<dbReference type="Pfam" id="PF02458">
    <property type="entry name" value="Transferase"/>
    <property type="match status" value="1"/>
</dbReference>
<evidence type="ECO:0000256" key="1">
    <source>
        <dbReference type="ARBA" id="ARBA00022679"/>
    </source>
</evidence>
<dbReference type="Proteomes" id="UP000001056">
    <property type="component" value="Unassembled WGS sequence"/>
</dbReference>
<feature type="region of interest" description="Disordered" evidence="2">
    <location>
        <begin position="336"/>
        <end position="365"/>
    </location>
</feature>
<keyword evidence="1" id="KW-0808">Transferase</keyword>
<evidence type="ECO:0000313" key="4">
    <source>
        <dbReference type="EMBL" id="EAQ86339.1"/>
    </source>
</evidence>
<feature type="domain" description="Trichothecene 3-O-acetyltransferase-like N-terminal" evidence="3">
    <location>
        <begin position="63"/>
        <end position="206"/>
    </location>
</feature>
<proteinExistence type="predicted"/>
<accession>Q2GWR2</accession>
<evidence type="ECO:0000313" key="5">
    <source>
        <dbReference type="Proteomes" id="UP000001056"/>
    </source>
</evidence>
<dbReference type="Gene3D" id="3.30.559.10">
    <property type="entry name" value="Chloramphenicol acetyltransferase-like domain"/>
    <property type="match status" value="2"/>
</dbReference>
<evidence type="ECO:0000256" key="2">
    <source>
        <dbReference type="SAM" id="MobiDB-lite"/>
    </source>
</evidence>
<organism evidence="4 5">
    <name type="scientific">Chaetomium globosum (strain ATCC 6205 / CBS 148.51 / DSM 1962 / NBRC 6347 / NRRL 1970)</name>
    <name type="common">Soil fungus</name>
    <dbReference type="NCBI Taxonomy" id="306901"/>
    <lineage>
        <taxon>Eukaryota</taxon>
        <taxon>Fungi</taxon>
        <taxon>Dikarya</taxon>
        <taxon>Ascomycota</taxon>
        <taxon>Pezizomycotina</taxon>
        <taxon>Sordariomycetes</taxon>
        <taxon>Sordariomycetidae</taxon>
        <taxon>Sordariales</taxon>
        <taxon>Chaetomiaceae</taxon>
        <taxon>Chaetomium</taxon>
    </lineage>
</organism>
<dbReference type="PANTHER" id="PTHR31642">
    <property type="entry name" value="TRICHOTHECENE 3-O-ACETYLTRANSFERASE"/>
    <property type="match status" value="1"/>
</dbReference>
<dbReference type="AlphaFoldDB" id="Q2GWR2"/>
<dbReference type="GO" id="GO:0016747">
    <property type="term" value="F:acyltransferase activity, transferring groups other than amino-acyl groups"/>
    <property type="evidence" value="ECO:0007669"/>
    <property type="project" value="TreeGrafter"/>
</dbReference>
<dbReference type="PANTHER" id="PTHR31642:SF310">
    <property type="entry name" value="FATTY ALCOHOL:CAFFEOYL-COA ACYLTRANSFERASE"/>
    <property type="match status" value="1"/>
</dbReference>
<dbReference type="HOGENOM" id="CLU_026450_1_0_1"/>
<dbReference type="InterPro" id="IPR054710">
    <property type="entry name" value="Tri101-like_N"/>
</dbReference>
<dbReference type="GeneID" id="4394653"/>